<dbReference type="NCBIfam" id="NF001068">
    <property type="entry name" value="PRK00118.1-4"/>
    <property type="match status" value="1"/>
</dbReference>
<dbReference type="AlphaFoldDB" id="A0A0R2CJE1"/>
<proteinExistence type="inferred from homology"/>
<evidence type="ECO:0000256" key="2">
    <source>
        <dbReference type="ARBA" id="ARBA00024764"/>
    </source>
</evidence>
<evidence type="ECO:0000313" key="4">
    <source>
        <dbReference type="EMBL" id="KRM91775.1"/>
    </source>
</evidence>
<comment type="similarity">
    <text evidence="1 3">Belongs to the UPF0122 family.</text>
</comment>
<gene>
    <name evidence="4" type="ORF">FC87_GL000599</name>
</gene>
<organism evidence="4 5">
    <name type="scientific">Fructilactobacillus florum DSM 22689 = JCM 16035</name>
    <dbReference type="NCBI Taxonomy" id="1423745"/>
    <lineage>
        <taxon>Bacteria</taxon>
        <taxon>Bacillati</taxon>
        <taxon>Bacillota</taxon>
        <taxon>Bacilli</taxon>
        <taxon>Lactobacillales</taxon>
        <taxon>Lactobacillaceae</taxon>
        <taxon>Fructilactobacillus</taxon>
    </lineage>
</organism>
<dbReference type="RefSeq" id="WP_009166634.1">
    <property type="nucleotide sequence ID" value="NZ_AYZI01000003.1"/>
</dbReference>
<dbReference type="STRING" id="1423745.GCA_001311215_00137"/>
<evidence type="ECO:0000313" key="5">
    <source>
        <dbReference type="Proteomes" id="UP000051586"/>
    </source>
</evidence>
<protein>
    <recommendedName>
        <fullName evidence="3">UPF0122 protein FC87_GL000599</fullName>
    </recommendedName>
</protein>
<dbReference type="EMBL" id="AYZI01000003">
    <property type="protein sequence ID" value="KRM91775.1"/>
    <property type="molecule type" value="Genomic_DNA"/>
</dbReference>
<dbReference type="Gene3D" id="1.10.10.10">
    <property type="entry name" value="Winged helix-like DNA-binding domain superfamily/Winged helix DNA-binding domain"/>
    <property type="match status" value="1"/>
</dbReference>
<dbReference type="Proteomes" id="UP000051586">
    <property type="component" value="Unassembled WGS sequence"/>
</dbReference>
<evidence type="ECO:0000256" key="3">
    <source>
        <dbReference type="HAMAP-Rule" id="MF_00245"/>
    </source>
</evidence>
<dbReference type="InterPro" id="IPR007394">
    <property type="entry name" value="UPF0122"/>
</dbReference>
<dbReference type="InterPro" id="IPR013324">
    <property type="entry name" value="RNA_pol_sigma_r3/r4-like"/>
</dbReference>
<dbReference type="PATRIC" id="fig|1423745.4.peg.639"/>
<dbReference type="InterPro" id="IPR036388">
    <property type="entry name" value="WH-like_DNA-bd_sf"/>
</dbReference>
<dbReference type="HAMAP" id="MF_00245">
    <property type="entry name" value="UPF0122"/>
    <property type="match status" value="1"/>
</dbReference>
<dbReference type="PANTHER" id="PTHR40083:SF1">
    <property type="entry name" value="UPF0122 PROTEIN YLXM"/>
    <property type="match status" value="1"/>
</dbReference>
<dbReference type="NCBIfam" id="NF001070">
    <property type="entry name" value="PRK00118.1-6"/>
    <property type="match status" value="1"/>
</dbReference>
<accession>A0A0R2CJE1</accession>
<evidence type="ECO:0000256" key="1">
    <source>
        <dbReference type="ARBA" id="ARBA00008720"/>
    </source>
</evidence>
<dbReference type="PANTHER" id="PTHR40083">
    <property type="entry name" value="UPF0122 PROTEIN CBO2450/CLC_2298"/>
    <property type="match status" value="1"/>
</dbReference>
<comment type="function">
    <text evidence="2 3">Might take part in the signal recognition particle (SRP) pathway. This is inferred from the conservation of its genetic proximity to ftsY/ffh. May be a regulatory protein.</text>
</comment>
<dbReference type="NCBIfam" id="NF045758">
    <property type="entry name" value="YlxM"/>
    <property type="match status" value="1"/>
</dbReference>
<reference evidence="4 5" key="1">
    <citation type="journal article" date="2015" name="Genome Announc.">
        <title>Expanding the biotechnology potential of lactobacilli through comparative genomics of 213 strains and associated genera.</title>
        <authorList>
            <person name="Sun Z."/>
            <person name="Harris H.M."/>
            <person name="McCann A."/>
            <person name="Guo C."/>
            <person name="Argimon S."/>
            <person name="Zhang W."/>
            <person name="Yang X."/>
            <person name="Jeffery I.B."/>
            <person name="Cooney J.C."/>
            <person name="Kagawa T.F."/>
            <person name="Liu W."/>
            <person name="Song Y."/>
            <person name="Salvetti E."/>
            <person name="Wrobel A."/>
            <person name="Rasinkangas P."/>
            <person name="Parkhill J."/>
            <person name="Rea M.C."/>
            <person name="O'Sullivan O."/>
            <person name="Ritari J."/>
            <person name="Douillard F.P."/>
            <person name="Paul Ross R."/>
            <person name="Yang R."/>
            <person name="Briner A.E."/>
            <person name="Felis G.E."/>
            <person name="de Vos W.M."/>
            <person name="Barrangou R."/>
            <person name="Klaenhammer T.R."/>
            <person name="Caufield P.W."/>
            <person name="Cui Y."/>
            <person name="Zhang H."/>
            <person name="O'Toole P.W."/>
        </authorList>
    </citation>
    <scope>NUCLEOTIDE SEQUENCE [LARGE SCALE GENOMIC DNA]</scope>
    <source>
        <strain evidence="4 5">DSM 22689</strain>
    </source>
</reference>
<dbReference type="InterPro" id="IPR054831">
    <property type="entry name" value="UPF0122_fam_protein"/>
</dbReference>
<sequence>MNSEQFDVKLAKDNRINALYEFYGPLLTAKQAAYVSQYYADDLSLGEISENFAVSRQAVYDNLRRTEQTLEDYETKMHLYAKFQARSQILDQLQREIDVDSTVSSRVIPLIKQLEKIDEE</sequence>
<comment type="caution">
    <text evidence="4">The sequence shown here is derived from an EMBL/GenBank/DDBJ whole genome shotgun (WGS) entry which is preliminary data.</text>
</comment>
<name>A0A0R2CJE1_9LACO</name>
<dbReference type="Pfam" id="PF04297">
    <property type="entry name" value="UPF0122"/>
    <property type="match status" value="1"/>
</dbReference>
<dbReference type="SUPFAM" id="SSF88659">
    <property type="entry name" value="Sigma3 and sigma4 domains of RNA polymerase sigma factors"/>
    <property type="match status" value="1"/>
</dbReference>